<keyword evidence="2" id="KW-0238">DNA-binding</keyword>
<comment type="caution">
    <text evidence="5">The sequence shown here is derived from an EMBL/GenBank/DDBJ whole genome shotgun (WGS) entry which is preliminary data.</text>
</comment>
<keyword evidence="1" id="KW-0805">Transcription regulation</keyword>
<dbReference type="EMBL" id="JBHSFN010000001">
    <property type="protein sequence ID" value="MFC4584807.1"/>
    <property type="molecule type" value="Genomic_DNA"/>
</dbReference>
<dbReference type="InterPro" id="IPR036390">
    <property type="entry name" value="WH_DNA-bd_sf"/>
</dbReference>
<dbReference type="RefSeq" id="WP_262847436.1">
    <property type="nucleotide sequence ID" value="NZ_JANZYP010000063.1"/>
</dbReference>
<accession>A0ABV9E5L3</accession>
<keyword evidence="6" id="KW-1185">Reference proteome</keyword>
<keyword evidence="3" id="KW-0804">Transcription</keyword>
<dbReference type="InterPro" id="IPR000835">
    <property type="entry name" value="HTH_MarR-typ"/>
</dbReference>
<dbReference type="CDD" id="cd00090">
    <property type="entry name" value="HTH_ARSR"/>
    <property type="match status" value="1"/>
</dbReference>
<feature type="domain" description="HTH marR-type" evidence="4">
    <location>
        <begin position="6"/>
        <end position="138"/>
    </location>
</feature>
<dbReference type="SMART" id="SM00347">
    <property type="entry name" value="HTH_MARR"/>
    <property type="match status" value="1"/>
</dbReference>
<evidence type="ECO:0000256" key="2">
    <source>
        <dbReference type="ARBA" id="ARBA00023125"/>
    </source>
</evidence>
<dbReference type="InterPro" id="IPR011991">
    <property type="entry name" value="ArsR-like_HTH"/>
</dbReference>
<dbReference type="PROSITE" id="PS50995">
    <property type="entry name" value="HTH_MARR_2"/>
    <property type="match status" value="1"/>
</dbReference>
<evidence type="ECO:0000313" key="6">
    <source>
        <dbReference type="Proteomes" id="UP001595891"/>
    </source>
</evidence>
<gene>
    <name evidence="5" type="ORF">ACFO8L_01890</name>
</gene>
<dbReference type="SUPFAM" id="SSF46785">
    <property type="entry name" value="Winged helix' DNA-binding domain"/>
    <property type="match status" value="1"/>
</dbReference>
<evidence type="ECO:0000259" key="4">
    <source>
        <dbReference type="PROSITE" id="PS50995"/>
    </source>
</evidence>
<dbReference type="PRINTS" id="PR00598">
    <property type="entry name" value="HTHMARR"/>
</dbReference>
<proteinExistence type="predicted"/>
<evidence type="ECO:0000256" key="1">
    <source>
        <dbReference type="ARBA" id="ARBA00023015"/>
    </source>
</evidence>
<dbReference type="InterPro" id="IPR036388">
    <property type="entry name" value="WH-like_DNA-bd_sf"/>
</dbReference>
<reference evidence="6" key="1">
    <citation type="journal article" date="2019" name="Int. J. Syst. Evol. Microbiol.">
        <title>The Global Catalogue of Microorganisms (GCM) 10K type strain sequencing project: providing services to taxonomists for standard genome sequencing and annotation.</title>
        <authorList>
            <consortium name="The Broad Institute Genomics Platform"/>
            <consortium name="The Broad Institute Genome Sequencing Center for Infectious Disease"/>
            <person name="Wu L."/>
            <person name="Ma J."/>
        </authorList>
    </citation>
    <scope>NUCLEOTIDE SEQUENCE [LARGE SCALE GENOMIC DNA]</scope>
    <source>
        <strain evidence="6">CCUG 49560</strain>
    </source>
</reference>
<dbReference type="Proteomes" id="UP001595891">
    <property type="component" value="Unassembled WGS sequence"/>
</dbReference>
<dbReference type="PANTHER" id="PTHR42756">
    <property type="entry name" value="TRANSCRIPTIONAL REGULATOR, MARR"/>
    <property type="match status" value="1"/>
</dbReference>
<organism evidence="5 6">
    <name type="scientific">Sphaerisporangium corydalis</name>
    <dbReference type="NCBI Taxonomy" id="1441875"/>
    <lineage>
        <taxon>Bacteria</taxon>
        <taxon>Bacillati</taxon>
        <taxon>Actinomycetota</taxon>
        <taxon>Actinomycetes</taxon>
        <taxon>Streptosporangiales</taxon>
        <taxon>Streptosporangiaceae</taxon>
        <taxon>Sphaerisporangium</taxon>
    </lineage>
</organism>
<dbReference type="Pfam" id="PF01047">
    <property type="entry name" value="MarR"/>
    <property type="match status" value="1"/>
</dbReference>
<evidence type="ECO:0000256" key="3">
    <source>
        <dbReference type="ARBA" id="ARBA00023163"/>
    </source>
</evidence>
<sequence length="149" mass="16048">MDSPPSPPIGLALSRAAKIVGRAFDECLSAAGGSLPTWLIMISLKTHRLGNQRELAAAVGIEGATLTHHLNAMETKGLVTRRRDPANRRIHVVELTDEGERLFHRLRAAAQAHDERLRTGLTPADLTTLTHVLTQMTHNVAADDGGPDA</sequence>
<protein>
    <submittedName>
        <fullName evidence="5">MarR family winged helix-turn-helix transcriptional regulator</fullName>
    </submittedName>
</protein>
<dbReference type="Gene3D" id="1.10.10.10">
    <property type="entry name" value="Winged helix-like DNA-binding domain superfamily/Winged helix DNA-binding domain"/>
    <property type="match status" value="1"/>
</dbReference>
<name>A0ABV9E5L3_9ACTN</name>
<evidence type="ECO:0000313" key="5">
    <source>
        <dbReference type="EMBL" id="MFC4584807.1"/>
    </source>
</evidence>
<dbReference type="PANTHER" id="PTHR42756:SF1">
    <property type="entry name" value="TRANSCRIPTIONAL REPRESSOR OF EMRAB OPERON"/>
    <property type="match status" value="1"/>
</dbReference>